<comment type="similarity">
    <text evidence="1 5">Belongs to the DNA mismatch repair MutL/HexB family.</text>
</comment>
<dbReference type="GO" id="GO:0016887">
    <property type="term" value="F:ATP hydrolysis activity"/>
    <property type="evidence" value="ECO:0007669"/>
    <property type="project" value="InterPro"/>
</dbReference>
<evidence type="ECO:0000256" key="4">
    <source>
        <dbReference type="ARBA" id="ARBA00023204"/>
    </source>
</evidence>
<dbReference type="Proteomes" id="UP000198654">
    <property type="component" value="Unassembled WGS sequence"/>
</dbReference>
<evidence type="ECO:0000256" key="6">
    <source>
        <dbReference type="SAM" id="MobiDB-lite"/>
    </source>
</evidence>
<evidence type="ECO:0000256" key="2">
    <source>
        <dbReference type="ARBA" id="ARBA00021975"/>
    </source>
</evidence>
<evidence type="ECO:0000256" key="5">
    <source>
        <dbReference type="HAMAP-Rule" id="MF_00149"/>
    </source>
</evidence>
<dbReference type="InterPro" id="IPR037198">
    <property type="entry name" value="MutL_C_sf"/>
</dbReference>
<dbReference type="GO" id="GO:0030983">
    <property type="term" value="F:mismatched DNA binding"/>
    <property type="evidence" value="ECO:0007669"/>
    <property type="project" value="InterPro"/>
</dbReference>
<dbReference type="GO" id="GO:0032300">
    <property type="term" value="C:mismatch repair complex"/>
    <property type="evidence" value="ECO:0007669"/>
    <property type="project" value="InterPro"/>
</dbReference>
<dbReference type="InterPro" id="IPR042121">
    <property type="entry name" value="MutL_C_regsub"/>
</dbReference>
<keyword evidence="10" id="KW-1185">Reference proteome</keyword>
<dbReference type="Pfam" id="PF01119">
    <property type="entry name" value="DNA_mis_repair"/>
    <property type="match status" value="1"/>
</dbReference>
<dbReference type="InterPro" id="IPR013507">
    <property type="entry name" value="DNA_mismatch_S5_2-like"/>
</dbReference>
<dbReference type="CDD" id="cd03482">
    <property type="entry name" value="MutL_Trans_MutL"/>
    <property type="match status" value="1"/>
</dbReference>
<dbReference type="GO" id="GO:0005524">
    <property type="term" value="F:ATP binding"/>
    <property type="evidence" value="ECO:0007669"/>
    <property type="project" value="InterPro"/>
</dbReference>
<gene>
    <name evidence="5" type="primary">mutL</name>
    <name evidence="9" type="ORF">SAMN05661010_03096</name>
</gene>
<dbReference type="InterPro" id="IPR038973">
    <property type="entry name" value="MutL/Mlh/Pms-like"/>
</dbReference>
<keyword evidence="3 5" id="KW-0227">DNA damage</keyword>
<accession>A0A1G9PR57</accession>
<dbReference type="InterPro" id="IPR014762">
    <property type="entry name" value="DNA_mismatch_repair_CS"/>
</dbReference>
<evidence type="ECO:0000259" key="7">
    <source>
        <dbReference type="SMART" id="SM00853"/>
    </source>
</evidence>
<dbReference type="EMBL" id="FNGI01000010">
    <property type="protein sequence ID" value="SDM01199.1"/>
    <property type="molecule type" value="Genomic_DNA"/>
</dbReference>
<proteinExistence type="inferred from homology"/>
<dbReference type="Gene3D" id="3.30.1370.100">
    <property type="entry name" value="MutL, C-terminal domain, regulatory subdomain"/>
    <property type="match status" value="1"/>
</dbReference>
<dbReference type="NCBIfam" id="TIGR00585">
    <property type="entry name" value="mutl"/>
    <property type="match status" value="1"/>
</dbReference>
<dbReference type="SUPFAM" id="SSF118116">
    <property type="entry name" value="DNA mismatch repair protein MutL"/>
    <property type="match status" value="1"/>
</dbReference>
<dbReference type="FunFam" id="3.30.565.10:FF:000003">
    <property type="entry name" value="DNA mismatch repair endonuclease MutL"/>
    <property type="match status" value="1"/>
</dbReference>
<dbReference type="STRING" id="119000.SAMN05661010_03096"/>
<feature type="domain" description="MutL C-terminal dimerisation" evidence="7">
    <location>
        <begin position="483"/>
        <end position="631"/>
    </location>
</feature>
<dbReference type="PROSITE" id="PS00058">
    <property type="entry name" value="DNA_MISMATCH_REPAIR_1"/>
    <property type="match status" value="1"/>
</dbReference>
<evidence type="ECO:0000256" key="3">
    <source>
        <dbReference type="ARBA" id="ARBA00022763"/>
    </source>
</evidence>
<evidence type="ECO:0000313" key="9">
    <source>
        <dbReference type="EMBL" id="SDM01199.1"/>
    </source>
</evidence>
<dbReference type="SMART" id="SM01340">
    <property type="entry name" value="DNA_mis_repair"/>
    <property type="match status" value="1"/>
</dbReference>
<dbReference type="Pfam" id="PF08676">
    <property type="entry name" value="MutL_C"/>
    <property type="match status" value="1"/>
</dbReference>
<feature type="region of interest" description="Disordered" evidence="6">
    <location>
        <begin position="338"/>
        <end position="388"/>
    </location>
</feature>
<dbReference type="GO" id="GO:0006298">
    <property type="term" value="P:mismatch repair"/>
    <property type="evidence" value="ECO:0007669"/>
    <property type="project" value="UniProtKB-UniRule"/>
</dbReference>
<dbReference type="PANTHER" id="PTHR10073:SF12">
    <property type="entry name" value="DNA MISMATCH REPAIR PROTEIN MLH1"/>
    <property type="match status" value="1"/>
</dbReference>
<dbReference type="Gene3D" id="3.30.1540.20">
    <property type="entry name" value="MutL, C-terminal domain, dimerisation subdomain"/>
    <property type="match status" value="1"/>
</dbReference>
<dbReference type="Gene3D" id="3.30.565.10">
    <property type="entry name" value="Histidine kinase-like ATPase, C-terminal domain"/>
    <property type="match status" value="1"/>
</dbReference>
<keyword evidence="4 5" id="KW-0234">DNA repair</keyword>
<dbReference type="InterPro" id="IPR002099">
    <property type="entry name" value="MutL/Mlh/PMS"/>
</dbReference>
<dbReference type="Pfam" id="PF13589">
    <property type="entry name" value="HATPase_c_3"/>
    <property type="match status" value="1"/>
</dbReference>
<dbReference type="InterPro" id="IPR020568">
    <property type="entry name" value="Ribosomal_Su5_D2-typ_SF"/>
</dbReference>
<dbReference type="HAMAP" id="MF_00149">
    <property type="entry name" value="DNA_mis_repair"/>
    <property type="match status" value="1"/>
</dbReference>
<dbReference type="InterPro" id="IPR042120">
    <property type="entry name" value="MutL_C_dimsub"/>
</dbReference>
<name>A0A1G9PR57_9GAMM</name>
<dbReference type="CDD" id="cd16926">
    <property type="entry name" value="HATPase_MutL-MLH-PMS-like"/>
    <property type="match status" value="1"/>
</dbReference>
<dbReference type="InterPro" id="IPR014790">
    <property type="entry name" value="MutL_C"/>
</dbReference>
<evidence type="ECO:0000256" key="1">
    <source>
        <dbReference type="ARBA" id="ARBA00006082"/>
    </source>
</evidence>
<dbReference type="InterPro" id="IPR020667">
    <property type="entry name" value="DNA_mismatch_repair_MutL"/>
</dbReference>
<evidence type="ECO:0000313" key="10">
    <source>
        <dbReference type="Proteomes" id="UP000198654"/>
    </source>
</evidence>
<comment type="function">
    <text evidence="5">This protein is involved in the repair of mismatches in DNA. It is required for dam-dependent methyl-directed DNA mismatch repair. May act as a 'molecular matchmaker', a protein that promotes the formation of a stable complex between two or more DNA-binding proteins in an ATP-dependent manner without itself being part of a final effector complex.</text>
</comment>
<dbReference type="SUPFAM" id="SSF54211">
    <property type="entry name" value="Ribosomal protein S5 domain 2-like"/>
    <property type="match status" value="1"/>
</dbReference>
<organism evidence="9 10">
    <name type="scientific">Modicisalibacter muralis</name>
    <dbReference type="NCBI Taxonomy" id="119000"/>
    <lineage>
        <taxon>Bacteria</taxon>
        <taxon>Pseudomonadati</taxon>
        <taxon>Pseudomonadota</taxon>
        <taxon>Gammaproteobacteria</taxon>
        <taxon>Oceanospirillales</taxon>
        <taxon>Halomonadaceae</taxon>
        <taxon>Modicisalibacter</taxon>
    </lineage>
</organism>
<dbReference type="OrthoDB" id="9763467at2"/>
<dbReference type="Gene3D" id="3.30.230.10">
    <property type="match status" value="1"/>
</dbReference>
<protein>
    <recommendedName>
        <fullName evidence="2 5">DNA mismatch repair protein MutL</fullName>
    </recommendedName>
</protein>
<dbReference type="InterPro" id="IPR014721">
    <property type="entry name" value="Ribsml_uS5_D2-typ_fold_subgr"/>
</dbReference>
<dbReference type="AlphaFoldDB" id="A0A1G9PR57"/>
<dbReference type="NCBIfam" id="NF000949">
    <property type="entry name" value="PRK00095.1-2"/>
    <property type="match status" value="1"/>
</dbReference>
<reference evidence="9 10" key="1">
    <citation type="submission" date="2016-10" db="EMBL/GenBank/DDBJ databases">
        <authorList>
            <person name="de Groot N.N."/>
        </authorList>
    </citation>
    <scope>NUCLEOTIDE SEQUENCE [LARGE SCALE GENOMIC DNA]</scope>
    <source>
        <strain evidence="9 10">DSM 14789</strain>
    </source>
</reference>
<dbReference type="RefSeq" id="WP_089730177.1">
    <property type="nucleotide sequence ID" value="NZ_FNGI01000010.1"/>
</dbReference>
<dbReference type="PANTHER" id="PTHR10073">
    <property type="entry name" value="DNA MISMATCH REPAIR PROTEIN MLH, PMS, MUTL"/>
    <property type="match status" value="1"/>
</dbReference>
<sequence length="675" mass="74240">MTQTRRIQILNPRLANQIAAGEVVERPSSVVKELIENAIDAGSQRIEVELEGGGARLIKVRDDGGGIAEDDLPLALSRHATSKIESLEDLEGVASLGFRGEALASISSVSRLELVSNTADNPAAGWRVVAEGRQMEPRVSPAPHPRGTSVAVRDLFFNTPARRKFLRTEKTEFAHVEEAFRRLALSRYDIGWTLRHNQKTLHQLRPATDAAAGERRVSALLGGKFLDNALHLDIEASGLRLWGWVGLPTHSRAQADQQYFFVNGRVVRDRLVAHAIRQAYRDVLFHGRQPVFVLYLELDPAVVDVNVHPTKHEVRFRDGRLVHDFLFSSLHRALAEVRPNEARPNAGMVDDEAPGSDEPASSVAGGEQPRWQQQPMALRPPDGASRPGATRVREFMAGYHALHPEHEQSLLTPQPAAPGGMAATSALYERHAGEPSPVTLPSSMPARAPFTASAPARVPFTAPTSARVLPEDDPAQPPPLGYAIAQLHGVYILSQTARGLVIVDMHAAHERITYEGMKNQIHGRIGQDGELDAQPLLVPVSLAASAGEVETAERCREAFSRLGVELDVAGPETLLVRQLPALLMHADVEPLIRDMLADLDRYGRSDRLEAHINELLSTMACHGSVRANRRLSVPEMNALLRDMERTERSGQCNHGRPTWTEMSMHELDKLFLRGQ</sequence>
<dbReference type="FunFam" id="3.30.230.10:FF:000013">
    <property type="entry name" value="DNA mismatch repair endonuclease MutL"/>
    <property type="match status" value="1"/>
</dbReference>
<dbReference type="InterPro" id="IPR036890">
    <property type="entry name" value="HATPase_C_sf"/>
</dbReference>
<evidence type="ECO:0000259" key="8">
    <source>
        <dbReference type="SMART" id="SM01340"/>
    </source>
</evidence>
<dbReference type="SMART" id="SM00853">
    <property type="entry name" value="MutL_C"/>
    <property type="match status" value="1"/>
</dbReference>
<feature type="domain" description="DNA mismatch repair protein S5" evidence="8">
    <location>
        <begin position="217"/>
        <end position="335"/>
    </location>
</feature>
<dbReference type="GO" id="GO:0140664">
    <property type="term" value="F:ATP-dependent DNA damage sensor activity"/>
    <property type="evidence" value="ECO:0007669"/>
    <property type="project" value="InterPro"/>
</dbReference>
<dbReference type="SUPFAM" id="SSF55874">
    <property type="entry name" value="ATPase domain of HSP90 chaperone/DNA topoisomerase II/histidine kinase"/>
    <property type="match status" value="1"/>
</dbReference>